<comment type="caution">
    <text evidence="2">The sequence shown here is derived from an EMBL/GenBank/DDBJ whole genome shotgun (WGS) entry which is preliminary data.</text>
</comment>
<evidence type="ECO:0000313" key="3">
    <source>
        <dbReference type="Proteomes" id="UP000449547"/>
    </source>
</evidence>
<keyword evidence="3" id="KW-1185">Reference proteome</keyword>
<accession>A0A642UZP1</accession>
<protein>
    <recommendedName>
        <fullName evidence="1">Sld7 C-terminal domain-containing protein</fullName>
    </recommendedName>
</protein>
<evidence type="ECO:0000259" key="1">
    <source>
        <dbReference type="Pfam" id="PF18596"/>
    </source>
</evidence>
<dbReference type="Pfam" id="PF18596">
    <property type="entry name" value="Sld7_C"/>
    <property type="match status" value="1"/>
</dbReference>
<proteinExistence type="predicted"/>
<sequence length="227" mass="25526">MRLMRLVDGDAELEVIIGDVPVDDEAHRFGNHFDHHRIPLAVIRASAVPVYTKDAATEDWFRKMVAAPSVAVKPVSVMFEAKQSGRLYVFYYREPGIGLIIVDFSLLDRPVNACVKPLNLIQTPAPEATQAKRTESNVLDQFMDHRKRKSVPEIRPPQPEIQLSKAVAKSVMSGLRIRGLTTADDHTKQLYQLTVKAATFTLKRRKQTPSAAEIQEVVERLLEVMAD</sequence>
<dbReference type="OMA" id="DIQLWST"/>
<dbReference type="Proteomes" id="UP000449547">
    <property type="component" value="Unassembled WGS sequence"/>
</dbReference>
<reference evidence="2 3" key="1">
    <citation type="submission" date="2019-07" db="EMBL/GenBank/DDBJ databases">
        <title>Genome assembly of two rare yeast pathogens: Diutina rugosa and Trichomonascus ciferrii.</title>
        <authorList>
            <person name="Mixao V."/>
            <person name="Saus E."/>
            <person name="Hansen A."/>
            <person name="Lass-Flor C."/>
            <person name="Gabaldon T."/>
        </authorList>
    </citation>
    <scope>NUCLEOTIDE SEQUENCE [LARGE SCALE GENOMIC DNA]</scope>
    <source>
        <strain evidence="2 3">CBS 613</strain>
    </source>
</reference>
<organism evidence="2 3">
    <name type="scientific">Diutina rugosa</name>
    <name type="common">Yeast</name>
    <name type="synonym">Candida rugosa</name>
    <dbReference type="NCBI Taxonomy" id="5481"/>
    <lineage>
        <taxon>Eukaryota</taxon>
        <taxon>Fungi</taxon>
        <taxon>Dikarya</taxon>
        <taxon>Ascomycota</taxon>
        <taxon>Saccharomycotina</taxon>
        <taxon>Pichiomycetes</taxon>
        <taxon>Debaryomycetaceae</taxon>
        <taxon>Diutina</taxon>
    </lineage>
</organism>
<dbReference type="GeneID" id="54778790"/>
<dbReference type="EMBL" id="SWFT01000005">
    <property type="protein sequence ID" value="KAA8908594.1"/>
    <property type="molecule type" value="Genomic_DNA"/>
</dbReference>
<dbReference type="AlphaFoldDB" id="A0A642UZP1"/>
<gene>
    <name evidence="2" type="ORF">DIURU_000137</name>
</gene>
<feature type="domain" description="Sld7 C-terminal" evidence="1">
    <location>
        <begin position="162"/>
        <end position="224"/>
    </location>
</feature>
<dbReference type="OrthoDB" id="4063051at2759"/>
<name>A0A642UZP1_DIURU</name>
<dbReference type="RefSeq" id="XP_034015082.1">
    <property type="nucleotide sequence ID" value="XM_034153905.1"/>
</dbReference>
<dbReference type="VEuPathDB" id="FungiDB:DIURU_000137"/>
<evidence type="ECO:0000313" key="2">
    <source>
        <dbReference type="EMBL" id="KAA8908594.1"/>
    </source>
</evidence>
<dbReference type="InterPro" id="IPR041260">
    <property type="entry name" value="Sld7_C"/>
</dbReference>